<accession>A0A3M8DCW8</accession>
<keyword evidence="3" id="KW-1185">Reference proteome</keyword>
<evidence type="ECO:0000313" key="3">
    <source>
        <dbReference type="Proteomes" id="UP000271031"/>
    </source>
</evidence>
<protein>
    <submittedName>
        <fullName evidence="2">Uncharacterized protein</fullName>
    </submittedName>
</protein>
<gene>
    <name evidence="2" type="ORF">EDM56_18680</name>
</gene>
<keyword evidence="1" id="KW-1133">Transmembrane helix</keyword>
<keyword evidence="1" id="KW-0812">Transmembrane</keyword>
<evidence type="ECO:0000256" key="1">
    <source>
        <dbReference type="SAM" id="Phobius"/>
    </source>
</evidence>
<organism evidence="2 3">
    <name type="scientific">Brevibacillus fluminis</name>
    <dbReference type="NCBI Taxonomy" id="511487"/>
    <lineage>
        <taxon>Bacteria</taxon>
        <taxon>Bacillati</taxon>
        <taxon>Bacillota</taxon>
        <taxon>Bacilli</taxon>
        <taxon>Bacillales</taxon>
        <taxon>Paenibacillaceae</taxon>
        <taxon>Brevibacillus</taxon>
    </lineage>
</organism>
<keyword evidence="1" id="KW-0472">Membrane</keyword>
<dbReference type="Proteomes" id="UP000271031">
    <property type="component" value="Unassembled WGS sequence"/>
</dbReference>
<sequence>MRFPMKETDLIIKLFKKRNNHKLEEIGDELVKIYKRRQFFILFLYMFGNLCLKMTVNSCRIKASKLHIKGRRRL</sequence>
<name>A0A3M8DCW8_9BACL</name>
<dbReference type="EMBL" id="RHHQ01000014">
    <property type="protein sequence ID" value="RNB85431.1"/>
    <property type="molecule type" value="Genomic_DNA"/>
</dbReference>
<reference evidence="2 3" key="1">
    <citation type="submission" date="2018-10" db="EMBL/GenBank/DDBJ databases">
        <title>Phylogenomics of Brevibacillus.</title>
        <authorList>
            <person name="Dunlap C."/>
        </authorList>
    </citation>
    <scope>NUCLEOTIDE SEQUENCE [LARGE SCALE GENOMIC DNA]</scope>
    <source>
        <strain evidence="2 3">JCM 15716</strain>
    </source>
</reference>
<proteinExistence type="predicted"/>
<comment type="caution">
    <text evidence="2">The sequence shown here is derived from an EMBL/GenBank/DDBJ whole genome shotgun (WGS) entry which is preliminary data.</text>
</comment>
<dbReference type="AlphaFoldDB" id="A0A3M8DCW8"/>
<evidence type="ECO:0000313" key="2">
    <source>
        <dbReference type="EMBL" id="RNB85431.1"/>
    </source>
</evidence>
<feature type="transmembrane region" description="Helical" evidence="1">
    <location>
        <begin position="39"/>
        <end position="56"/>
    </location>
</feature>